<evidence type="ECO:0000313" key="4">
    <source>
        <dbReference type="Proteomes" id="UP000321225"/>
    </source>
</evidence>
<feature type="compositionally biased region" description="Low complexity" evidence="1">
    <location>
        <begin position="26"/>
        <end position="44"/>
    </location>
</feature>
<evidence type="ECO:0000256" key="2">
    <source>
        <dbReference type="SAM" id="SignalP"/>
    </source>
</evidence>
<feature type="chain" id="PRO_5039444567" description="Nitrate ABC transporter substrate-binding protein" evidence="2">
    <location>
        <begin position="24"/>
        <end position="191"/>
    </location>
</feature>
<evidence type="ECO:0008006" key="5">
    <source>
        <dbReference type="Google" id="ProtNLM"/>
    </source>
</evidence>
<keyword evidence="4" id="KW-1185">Reference proteome</keyword>
<comment type="caution">
    <text evidence="3">The sequence shown here is derived from an EMBL/GenBank/DDBJ whole genome shotgun (WGS) entry which is preliminary data.</text>
</comment>
<evidence type="ECO:0000256" key="1">
    <source>
        <dbReference type="SAM" id="MobiDB-lite"/>
    </source>
</evidence>
<dbReference type="PROSITE" id="PS51257">
    <property type="entry name" value="PROKAR_LIPOPROTEIN"/>
    <property type="match status" value="1"/>
</dbReference>
<feature type="signal peptide" evidence="2">
    <location>
        <begin position="1"/>
        <end position="23"/>
    </location>
</feature>
<feature type="region of interest" description="Disordered" evidence="1">
    <location>
        <begin position="26"/>
        <end position="61"/>
    </location>
</feature>
<dbReference type="Proteomes" id="UP000321225">
    <property type="component" value="Unassembled WGS sequence"/>
</dbReference>
<keyword evidence="2" id="KW-0732">Signal</keyword>
<dbReference type="OrthoDB" id="5082740at2"/>
<name>A0A511AAS7_9MICO</name>
<evidence type="ECO:0000313" key="3">
    <source>
        <dbReference type="EMBL" id="GEK85192.1"/>
    </source>
</evidence>
<reference evidence="3 4" key="1">
    <citation type="submission" date="2019-07" db="EMBL/GenBank/DDBJ databases">
        <title>Whole genome shotgun sequence of Microbacterium aerolatum NBRC 103071.</title>
        <authorList>
            <person name="Hosoyama A."/>
            <person name="Uohara A."/>
            <person name="Ohji S."/>
            <person name="Ichikawa N."/>
        </authorList>
    </citation>
    <scope>NUCLEOTIDE SEQUENCE [LARGE SCALE GENOMIC DNA]</scope>
    <source>
        <strain evidence="3 4">NBRC 103071</strain>
    </source>
</reference>
<sequence length="191" mass="20486">MNPRTPALAFTSIALLAVLAACAPQPEIAPTTTPSPTSDTEPASTPSPEPTPSDAAEEPAADPTCETLIAPSTIEIFEEHGWTYREDEFRVGADVVEGGLQCVWGDYTVASDHVQVFGWAPLPADESAAAQQKLLSEGWARADKDDHTYITEDPQFAIAVDEAGYGMTYEFGDGWVTLADTMQSLVLIERP</sequence>
<dbReference type="AlphaFoldDB" id="A0A511AAS7"/>
<gene>
    <name evidence="3" type="ORF">MAE01_03680</name>
</gene>
<dbReference type="EMBL" id="BJUW01000001">
    <property type="protein sequence ID" value="GEK85192.1"/>
    <property type="molecule type" value="Genomic_DNA"/>
</dbReference>
<protein>
    <recommendedName>
        <fullName evidence="5">Nitrate ABC transporter substrate-binding protein</fullName>
    </recommendedName>
</protein>
<accession>A0A511AAS7</accession>
<proteinExistence type="predicted"/>
<dbReference type="RefSeq" id="WP_147037840.1">
    <property type="nucleotide sequence ID" value="NZ_BJUW01000001.1"/>
</dbReference>
<organism evidence="3 4">
    <name type="scientific">Microbacterium aerolatum</name>
    <dbReference type="NCBI Taxonomy" id="153731"/>
    <lineage>
        <taxon>Bacteria</taxon>
        <taxon>Bacillati</taxon>
        <taxon>Actinomycetota</taxon>
        <taxon>Actinomycetes</taxon>
        <taxon>Micrococcales</taxon>
        <taxon>Microbacteriaceae</taxon>
        <taxon>Microbacterium</taxon>
    </lineage>
</organism>